<comment type="caution">
    <text evidence="9">The sequence shown here is derived from an EMBL/GenBank/DDBJ whole genome shotgun (WGS) entry which is preliminary data.</text>
</comment>
<evidence type="ECO:0000313" key="10">
    <source>
        <dbReference type="Proteomes" id="UP000230779"/>
    </source>
</evidence>
<evidence type="ECO:0000256" key="4">
    <source>
        <dbReference type="ARBA" id="ARBA00022723"/>
    </source>
</evidence>
<dbReference type="PANTHER" id="PTHR30557:SF1">
    <property type="entry name" value="PHOSPHOMETHYLPYRIMIDINE SYNTHASE, CHLOROPLASTIC"/>
    <property type="match status" value="1"/>
</dbReference>
<dbReference type="GO" id="GO:0009228">
    <property type="term" value="P:thiamine biosynthetic process"/>
    <property type="evidence" value="ECO:0007669"/>
    <property type="project" value="InterPro"/>
</dbReference>
<evidence type="ECO:0000256" key="1">
    <source>
        <dbReference type="ARBA" id="ARBA00001966"/>
    </source>
</evidence>
<dbReference type="GO" id="GO:0016829">
    <property type="term" value="F:lyase activity"/>
    <property type="evidence" value="ECO:0007669"/>
    <property type="project" value="UniProtKB-KW"/>
</dbReference>
<keyword evidence="5" id="KW-0862">Zinc</keyword>
<evidence type="ECO:0000313" key="9">
    <source>
        <dbReference type="EMBL" id="PIY95675.1"/>
    </source>
</evidence>
<keyword evidence="8" id="KW-0456">Lyase</keyword>
<sequence>MSQVRMVIKNRRSGRECLCGGKELVVVFPYGLSPLASNIENELQKVRLAEKLGVDMVKDNSVGRKEWFKLMRQVAEEIDLPLGASAALAAANLAVDQKKRPTDVTKDLFYKGFERLAEVCDAIEVFPTITPDSLRVLGESNRVNRKVISRAGNIIVHYLRNTHDDNPFFTDPDWFLDQAKEKGITLIIGNGMRASCLADSFDEVQMLEVELVKEFAARAIAKGVSIIAGIFGHIDPAKTDVLTTIRREVPIPLGGLGPLVTDIALGYDQINAAIGIILMREYLDWVSIITPAEHIGMPNLNDAADGITAFNIARHILDLRAGQKHERDRQMAQARINKLWCAGMPELSLNPYSPIINRVIQEKWPDGCSLCGDWCPFVEKPE</sequence>
<keyword evidence="7" id="KW-0411">Iron-sulfur</keyword>
<protein>
    <submittedName>
        <fullName evidence="9">Uncharacterized protein</fullName>
    </submittedName>
</protein>
<keyword evidence="2" id="KW-0004">4Fe-4S</keyword>
<dbReference type="InterPro" id="IPR038521">
    <property type="entry name" value="ThiC/Bza_core_dom"/>
</dbReference>
<dbReference type="GO" id="GO:0046872">
    <property type="term" value="F:metal ion binding"/>
    <property type="evidence" value="ECO:0007669"/>
    <property type="project" value="UniProtKB-KW"/>
</dbReference>
<dbReference type="Pfam" id="PF01964">
    <property type="entry name" value="ThiC_Rad_SAM"/>
    <property type="match status" value="1"/>
</dbReference>
<gene>
    <name evidence="9" type="ORF">COY66_06120</name>
</gene>
<dbReference type="GO" id="GO:0051539">
    <property type="term" value="F:4 iron, 4 sulfur cluster binding"/>
    <property type="evidence" value="ECO:0007669"/>
    <property type="project" value="UniProtKB-KW"/>
</dbReference>
<evidence type="ECO:0000256" key="6">
    <source>
        <dbReference type="ARBA" id="ARBA00023004"/>
    </source>
</evidence>
<keyword evidence="6" id="KW-0408">Iron</keyword>
<comment type="cofactor">
    <cofactor evidence="1">
        <name>[4Fe-4S] cluster</name>
        <dbReference type="ChEBI" id="CHEBI:49883"/>
    </cofactor>
</comment>
<dbReference type="Gene3D" id="3.20.20.540">
    <property type="entry name" value="Radical SAM ThiC family, central domain"/>
    <property type="match status" value="1"/>
</dbReference>
<evidence type="ECO:0000256" key="5">
    <source>
        <dbReference type="ARBA" id="ARBA00022833"/>
    </source>
</evidence>
<reference evidence="9 10" key="1">
    <citation type="submission" date="2017-09" db="EMBL/GenBank/DDBJ databases">
        <title>Depth-based differentiation of microbial function through sediment-hosted aquifers and enrichment of novel symbionts in the deep terrestrial subsurface.</title>
        <authorList>
            <person name="Probst A.J."/>
            <person name="Ladd B."/>
            <person name="Jarett J.K."/>
            <person name="Geller-Mcgrath D.E."/>
            <person name="Sieber C.M."/>
            <person name="Emerson J.B."/>
            <person name="Anantharaman K."/>
            <person name="Thomas B.C."/>
            <person name="Malmstrom R."/>
            <person name="Stieglmeier M."/>
            <person name="Klingl A."/>
            <person name="Woyke T."/>
            <person name="Ryan C.M."/>
            <person name="Banfield J.F."/>
        </authorList>
    </citation>
    <scope>NUCLEOTIDE SEQUENCE [LARGE SCALE GENOMIC DNA]</scope>
    <source>
        <strain evidence="9">CG_4_10_14_0_8_um_filter_42_10</strain>
    </source>
</reference>
<dbReference type="AlphaFoldDB" id="A0A2M7RFY9"/>
<dbReference type="Proteomes" id="UP000230779">
    <property type="component" value="Unassembled WGS sequence"/>
</dbReference>
<accession>A0A2M7RFY9</accession>
<dbReference type="PANTHER" id="PTHR30557">
    <property type="entry name" value="THIAMINE BIOSYNTHESIS PROTEIN THIC"/>
    <property type="match status" value="1"/>
</dbReference>
<proteinExistence type="predicted"/>
<dbReference type="InterPro" id="IPR002817">
    <property type="entry name" value="ThiC/BzaA/B"/>
</dbReference>
<evidence type="ECO:0000256" key="7">
    <source>
        <dbReference type="ARBA" id="ARBA00023014"/>
    </source>
</evidence>
<name>A0A2M7RFY9_9BACT</name>
<dbReference type="EMBL" id="PFMD01000071">
    <property type="protein sequence ID" value="PIY95675.1"/>
    <property type="molecule type" value="Genomic_DNA"/>
</dbReference>
<evidence type="ECO:0000256" key="2">
    <source>
        <dbReference type="ARBA" id="ARBA00022485"/>
    </source>
</evidence>
<keyword evidence="4" id="KW-0479">Metal-binding</keyword>
<keyword evidence="3" id="KW-0949">S-adenosyl-L-methionine</keyword>
<evidence type="ECO:0000256" key="8">
    <source>
        <dbReference type="ARBA" id="ARBA00023239"/>
    </source>
</evidence>
<organism evidence="9 10">
    <name type="scientific">Candidatus Kerfeldbacteria bacterium CG_4_10_14_0_8_um_filter_42_10</name>
    <dbReference type="NCBI Taxonomy" id="2014248"/>
    <lineage>
        <taxon>Bacteria</taxon>
        <taxon>Candidatus Kerfeldiibacteriota</taxon>
    </lineage>
</organism>
<evidence type="ECO:0000256" key="3">
    <source>
        <dbReference type="ARBA" id="ARBA00022691"/>
    </source>
</evidence>